<proteinExistence type="predicted"/>
<keyword evidence="2" id="KW-1185">Reference proteome</keyword>
<protein>
    <submittedName>
        <fullName evidence="3">Thioredoxin reductase</fullName>
    </submittedName>
</protein>
<reference evidence="3" key="1">
    <citation type="submission" date="2017-02" db="UniProtKB">
        <authorList>
            <consortium name="WormBaseParasite"/>
        </authorList>
    </citation>
    <scope>IDENTIFICATION</scope>
</reference>
<dbReference type="EMBL" id="UYSL01025681">
    <property type="protein sequence ID" value="VDL84655.1"/>
    <property type="molecule type" value="Genomic_DNA"/>
</dbReference>
<evidence type="ECO:0000313" key="2">
    <source>
        <dbReference type="Proteomes" id="UP000271162"/>
    </source>
</evidence>
<dbReference type="Proteomes" id="UP000271162">
    <property type="component" value="Unassembled WGS sequence"/>
</dbReference>
<reference evidence="1 2" key="2">
    <citation type="submission" date="2018-11" db="EMBL/GenBank/DDBJ databases">
        <authorList>
            <consortium name="Pathogen Informatics"/>
        </authorList>
    </citation>
    <scope>NUCLEOTIDE SEQUENCE [LARGE SCALE GENOMIC DNA]</scope>
</reference>
<evidence type="ECO:0000313" key="1">
    <source>
        <dbReference type="EMBL" id="VDL84655.1"/>
    </source>
</evidence>
<dbReference type="AlphaFoldDB" id="A0A0N4YUJ4"/>
<name>A0A0N4YUJ4_NIPBR</name>
<organism evidence="3">
    <name type="scientific">Nippostrongylus brasiliensis</name>
    <name type="common">Rat hookworm</name>
    <dbReference type="NCBI Taxonomy" id="27835"/>
    <lineage>
        <taxon>Eukaryota</taxon>
        <taxon>Metazoa</taxon>
        <taxon>Ecdysozoa</taxon>
        <taxon>Nematoda</taxon>
        <taxon>Chromadorea</taxon>
        <taxon>Rhabditida</taxon>
        <taxon>Rhabditina</taxon>
        <taxon>Rhabditomorpha</taxon>
        <taxon>Strongyloidea</taxon>
        <taxon>Heligmosomidae</taxon>
        <taxon>Nippostrongylus</taxon>
    </lineage>
</organism>
<evidence type="ECO:0000313" key="3">
    <source>
        <dbReference type="WBParaSite" id="NBR_0002091601-mRNA-1"/>
    </source>
</evidence>
<dbReference type="WBParaSite" id="NBR_0002091601-mRNA-1">
    <property type="protein sequence ID" value="NBR_0002091601-mRNA-1"/>
    <property type="gene ID" value="NBR_0002091601"/>
</dbReference>
<gene>
    <name evidence="1" type="ORF">NBR_LOCUS20917</name>
</gene>
<sequence>MGDITADPSSLQRVVGAFVASRPIAVVLEGHACGPWKQMIAVLWRLIMVETTTNGCDEG</sequence>
<accession>A0A0N4YUJ4</accession>